<accession>A0ABP8RW02</accession>
<dbReference type="InterPro" id="IPR036291">
    <property type="entry name" value="NAD(P)-bd_dom_sf"/>
</dbReference>
<organism evidence="4 5">
    <name type="scientific">Pseudonocardia xishanensis</name>
    <dbReference type="NCBI Taxonomy" id="630995"/>
    <lineage>
        <taxon>Bacteria</taxon>
        <taxon>Bacillati</taxon>
        <taxon>Actinomycetota</taxon>
        <taxon>Actinomycetes</taxon>
        <taxon>Pseudonocardiales</taxon>
        <taxon>Pseudonocardiaceae</taxon>
        <taxon>Pseudonocardia</taxon>
    </lineage>
</organism>
<evidence type="ECO:0000313" key="4">
    <source>
        <dbReference type="EMBL" id="GAA4550780.1"/>
    </source>
</evidence>
<comment type="caution">
    <text evidence="4">The sequence shown here is derived from an EMBL/GenBank/DDBJ whole genome shotgun (WGS) entry which is preliminary data.</text>
</comment>
<reference evidence="5" key="1">
    <citation type="journal article" date="2019" name="Int. J. Syst. Evol. Microbiol.">
        <title>The Global Catalogue of Microorganisms (GCM) 10K type strain sequencing project: providing services to taxonomists for standard genome sequencing and annotation.</title>
        <authorList>
            <consortium name="The Broad Institute Genomics Platform"/>
            <consortium name="The Broad Institute Genome Sequencing Center for Infectious Disease"/>
            <person name="Wu L."/>
            <person name="Ma J."/>
        </authorList>
    </citation>
    <scope>NUCLEOTIDE SEQUENCE [LARGE SCALE GENOMIC DNA]</scope>
    <source>
        <strain evidence="5">JCM 17906</strain>
    </source>
</reference>
<evidence type="ECO:0000256" key="2">
    <source>
        <dbReference type="ARBA" id="ARBA00023002"/>
    </source>
</evidence>
<dbReference type="PANTHER" id="PTHR24322:SF736">
    <property type="entry name" value="RETINOL DEHYDROGENASE 10"/>
    <property type="match status" value="1"/>
</dbReference>
<dbReference type="Pfam" id="PF00106">
    <property type="entry name" value="adh_short"/>
    <property type="match status" value="1"/>
</dbReference>
<protein>
    <submittedName>
        <fullName evidence="4">SDR family NAD(P)-dependent oxidoreductase</fullName>
    </submittedName>
</protein>
<evidence type="ECO:0000256" key="3">
    <source>
        <dbReference type="RuleBase" id="RU000363"/>
    </source>
</evidence>
<keyword evidence="2" id="KW-0560">Oxidoreductase</keyword>
<dbReference type="PRINTS" id="PR00081">
    <property type="entry name" value="GDHRDH"/>
</dbReference>
<dbReference type="PRINTS" id="PR00080">
    <property type="entry name" value="SDRFAMILY"/>
</dbReference>
<proteinExistence type="inferred from homology"/>
<name>A0ABP8RW02_9PSEU</name>
<dbReference type="PANTHER" id="PTHR24322">
    <property type="entry name" value="PKSB"/>
    <property type="match status" value="1"/>
</dbReference>
<dbReference type="CDD" id="cd05233">
    <property type="entry name" value="SDR_c"/>
    <property type="match status" value="1"/>
</dbReference>
<keyword evidence="5" id="KW-1185">Reference proteome</keyword>
<evidence type="ECO:0000256" key="1">
    <source>
        <dbReference type="ARBA" id="ARBA00006484"/>
    </source>
</evidence>
<dbReference type="RefSeq" id="WP_345420997.1">
    <property type="nucleotide sequence ID" value="NZ_BAABGT010000061.1"/>
</dbReference>
<dbReference type="InterPro" id="IPR002347">
    <property type="entry name" value="SDR_fam"/>
</dbReference>
<dbReference type="EMBL" id="BAABGT010000061">
    <property type="protein sequence ID" value="GAA4550780.1"/>
    <property type="molecule type" value="Genomic_DNA"/>
</dbReference>
<evidence type="ECO:0000313" key="5">
    <source>
        <dbReference type="Proteomes" id="UP001501598"/>
    </source>
</evidence>
<dbReference type="SUPFAM" id="SSF51735">
    <property type="entry name" value="NAD(P)-binding Rossmann-fold domains"/>
    <property type="match status" value="1"/>
</dbReference>
<dbReference type="Proteomes" id="UP001501598">
    <property type="component" value="Unassembled WGS sequence"/>
</dbReference>
<sequence length="294" mass="30343">MSFVQSADELAGKAAFVTGAGSGIGRAIAQRLADRGVRVVVADIDERSVREVAAELTGRGVEAVPVALDVADLAAWRAAAAVAAEAFGRVDILCNNAGVGPARATLDQLSDADLDLVLNVNVRGVLNGIRTFVPAMKVDGFPAQIVNTASILSHFALAGAGDYVLSKYAALAVSETLRAELAGTAVSVAVLCPGLVDTGLHKNTSALRGAAPTQEPTVTLDKPTPGMAPEHVGDVVVDAIVTGRFYVFPHPEYAEILSLRTGEIQSAITASQTVGDRDDTGYLGRSVLDLQTSL</sequence>
<dbReference type="Gene3D" id="3.40.50.720">
    <property type="entry name" value="NAD(P)-binding Rossmann-like Domain"/>
    <property type="match status" value="1"/>
</dbReference>
<gene>
    <name evidence="4" type="ORF">GCM10023175_41500</name>
</gene>
<comment type="similarity">
    <text evidence="1 3">Belongs to the short-chain dehydrogenases/reductases (SDR) family.</text>
</comment>